<dbReference type="PANTHER" id="PTHR33217">
    <property type="entry name" value="TRANSPOSASE FOR INSERTION SEQUENCE ELEMENT IS1081"/>
    <property type="match status" value="1"/>
</dbReference>
<name>A0ABQ6HNB3_9MICO</name>
<evidence type="ECO:0000256" key="2">
    <source>
        <dbReference type="ARBA" id="ARBA00010961"/>
    </source>
</evidence>
<dbReference type="Pfam" id="PF00872">
    <property type="entry name" value="Transposase_mut"/>
    <property type="match status" value="1"/>
</dbReference>
<keyword evidence="6" id="KW-0814">Transposable element</keyword>
<sequence length="122" mass="13184">MYAVSCTAWIEGVSTRKVDQLVKALGNESGISKSTVSRICEDIDTAVHTFLTRPLDHTWFPYVYLDATYLDVRHGGRVVSQAVVTAIGVSAHGRREILGMAVGDSETTDFWTSSCAACARAG</sequence>
<evidence type="ECO:0000256" key="5">
    <source>
        <dbReference type="ARBA" id="ARBA00023172"/>
    </source>
</evidence>
<reference evidence="8" key="1">
    <citation type="journal article" date="2019" name="Int. J. Syst. Evol. Microbiol.">
        <title>The Global Catalogue of Microorganisms (GCM) 10K type strain sequencing project: providing services to taxonomists for standard genome sequencing and annotation.</title>
        <authorList>
            <consortium name="The Broad Institute Genomics Platform"/>
            <consortium name="The Broad Institute Genome Sequencing Center for Infectious Disease"/>
            <person name="Wu L."/>
            <person name="Ma J."/>
        </authorList>
    </citation>
    <scope>NUCLEOTIDE SEQUENCE [LARGE SCALE GENOMIC DNA]</scope>
    <source>
        <strain evidence="8">NBRC 105830</strain>
    </source>
</reference>
<keyword evidence="4 6" id="KW-0238">DNA-binding</keyword>
<keyword evidence="5 6" id="KW-0233">DNA recombination</keyword>
<dbReference type="InterPro" id="IPR001207">
    <property type="entry name" value="Transposase_mutator"/>
</dbReference>
<comment type="similarity">
    <text evidence="2 6">Belongs to the transposase mutator family.</text>
</comment>
<dbReference type="PANTHER" id="PTHR33217:SF7">
    <property type="entry name" value="TRANSPOSASE FOR INSERTION SEQUENCE ELEMENT IS1081"/>
    <property type="match status" value="1"/>
</dbReference>
<keyword evidence="3 6" id="KW-0815">Transposition</keyword>
<evidence type="ECO:0000256" key="4">
    <source>
        <dbReference type="ARBA" id="ARBA00023125"/>
    </source>
</evidence>
<evidence type="ECO:0000256" key="3">
    <source>
        <dbReference type="ARBA" id="ARBA00022578"/>
    </source>
</evidence>
<accession>A0ABQ6HNB3</accession>
<evidence type="ECO:0000256" key="1">
    <source>
        <dbReference type="ARBA" id="ARBA00002190"/>
    </source>
</evidence>
<keyword evidence="8" id="KW-1185">Reference proteome</keyword>
<proteinExistence type="inferred from homology"/>
<dbReference type="EMBL" id="BSUJ01000001">
    <property type="protein sequence ID" value="GMA19944.1"/>
    <property type="molecule type" value="Genomic_DNA"/>
</dbReference>
<comment type="function">
    <text evidence="1 6">Required for the transposition of the insertion element.</text>
</comment>
<protein>
    <recommendedName>
        <fullName evidence="6">Mutator family transposase</fullName>
    </recommendedName>
</protein>
<dbReference type="Proteomes" id="UP001157109">
    <property type="component" value="Unassembled WGS sequence"/>
</dbReference>
<evidence type="ECO:0000313" key="8">
    <source>
        <dbReference type="Proteomes" id="UP001157109"/>
    </source>
</evidence>
<organism evidence="7 8">
    <name type="scientific">Arsenicicoccus piscis</name>
    <dbReference type="NCBI Taxonomy" id="673954"/>
    <lineage>
        <taxon>Bacteria</taxon>
        <taxon>Bacillati</taxon>
        <taxon>Actinomycetota</taxon>
        <taxon>Actinomycetes</taxon>
        <taxon>Micrococcales</taxon>
        <taxon>Intrasporangiaceae</taxon>
        <taxon>Arsenicicoccus</taxon>
    </lineage>
</organism>
<gene>
    <name evidence="7" type="ORF">GCM10025862_19650</name>
</gene>
<evidence type="ECO:0000313" key="7">
    <source>
        <dbReference type="EMBL" id="GMA19944.1"/>
    </source>
</evidence>
<comment type="caution">
    <text evidence="7">The sequence shown here is derived from an EMBL/GenBank/DDBJ whole genome shotgun (WGS) entry which is preliminary data.</text>
</comment>
<evidence type="ECO:0000256" key="6">
    <source>
        <dbReference type="RuleBase" id="RU365089"/>
    </source>
</evidence>